<gene>
    <name evidence="2" type="ORF">R1sor_020931</name>
</gene>
<dbReference type="EMBL" id="JBJQOH010000007">
    <property type="protein sequence ID" value="KAL3677975.1"/>
    <property type="molecule type" value="Genomic_DNA"/>
</dbReference>
<dbReference type="Proteomes" id="UP001633002">
    <property type="component" value="Unassembled WGS sequence"/>
</dbReference>
<reference evidence="2 3" key="1">
    <citation type="submission" date="2024-09" db="EMBL/GenBank/DDBJ databases">
        <title>Chromosome-scale assembly of Riccia sorocarpa.</title>
        <authorList>
            <person name="Paukszto L."/>
        </authorList>
    </citation>
    <scope>NUCLEOTIDE SEQUENCE [LARGE SCALE GENOMIC DNA]</scope>
    <source>
        <strain evidence="2">LP-2024</strain>
        <tissue evidence="2">Aerial parts of the thallus</tissue>
    </source>
</reference>
<keyword evidence="3" id="KW-1185">Reference proteome</keyword>
<feature type="compositionally biased region" description="Acidic residues" evidence="1">
    <location>
        <begin position="106"/>
        <end position="115"/>
    </location>
</feature>
<evidence type="ECO:0000256" key="1">
    <source>
        <dbReference type="SAM" id="MobiDB-lite"/>
    </source>
</evidence>
<accession>A0ABD3GIR5</accession>
<evidence type="ECO:0000313" key="3">
    <source>
        <dbReference type="Proteomes" id="UP001633002"/>
    </source>
</evidence>
<feature type="region of interest" description="Disordered" evidence="1">
    <location>
        <begin position="106"/>
        <end position="131"/>
    </location>
</feature>
<sequence length="146" mass="16304">MLTGHIAKLQSAFREQEAQAILLEPAYRICEKPKEMNDLIFAKYLSKVEDLRSKVEDMTHIMELEGLLESNGIVVTKRSDGTFTRAFTEGDPDGNIKDETDECVDESGVSDDEVGLEPSQVIADPEDDHPELSCCMDLQVRSNTQP</sequence>
<proteinExistence type="predicted"/>
<dbReference type="AlphaFoldDB" id="A0ABD3GIR5"/>
<name>A0ABD3GIR5_9MARC</name>
<evidence type="ECO:0000313" key="2">
    <source>
        <dbReference type="EMBL" id="KAL3677975.1"/>
    </source>
</evidence>
<comment type="caution">
    <text evidence="2">The sequence shown here is derived from an EMBL/GenBank/DDBJ whole genome shotgun (WGS) entry which is preliminary data.</text>
</comment>
<organism evidence="2 3">
    <name type="scientific">Riccia sorocarpa</name>
    <dbReference type="NCBI Taxonomy" id="122646"/>
    <lineage>
        <taxon>Eukaryota</taxon>
        <taxon>Viridiplantae</taxon>
        <taxon>Streptophyta</taxon>
        <taxon>Embryophyta</taxon>
        <taxon>Marchantiophyta</taxon>
        <taxon>Marchantiopsida</taxon>
        <taxon>Marchantiidae</taxon>
        <taxon>Marchantiales</taxon>
        <taxon>Ricciaceae</taxon>
        <taxon>Riccia</taxon>
    </lineage>
</organism>
<protein>
    <submittedName>
        <fullName evidence="2">Uncharacterized protein</fullName>
    </submittedName>
</protein>